<name>A0A923KG60_9FLAO</name>
<accession>A0A923KG60</accession>
<feature type="signal peptide" evidence="1">
    <location>
        <begin position="1"/>
        <end position="21"/>
    </location>
</feature>
<comment type="caution">
    <text evidence="2">The sequence shown here is derived from an EMBL/GenBank/DDBJ whole genome shotgun (WGS) entry which is preliminary data.</text>
</comment>
<dbReference type="EMBL" id="JACNMF010000001">
    <property type="protein sequence ID" value="MBC3757626.1"/>
    <property type="molecule type" value="Genomic_DNA"/>
</dbReference>
<evidence type="ECO:0000256" key="1">
    <source>
        <dbReference type="SAM" id="SignalP"/>
    </source>
</evidence>
<evidence type="ECO:0000313" key="2">
    <source>
        <dbReference type="EMBL" id="MBC3757626.1"/>
    </source>
</evidence>
<gene>
    <name evidence="2" type="ORF">H7U19_04380</name>
</gene>
<protein>
    <submittedName>
        <fullName evidence="2">Uncharacterized protein</fullName>
    </submittedName>
</protein>
<proteinExistence type="predicted"/>
<sequence>MKLFKTAICILIISLSFTINAQEVSKEKEESLDKTSYYEKRAKEDAKFEQEFKAETEAEAEEFWEEQEAYEKELKKRDRKAYRAYMKGKRDAYAEHYEYCNHHCHHGDHYYHHASFYYYRYDRYYYDRYPRPRNTVSTNVRANVPRVRVGIGL</sequence>
<evidence type="ECO:0000313" key="3">
    <source>
        <dbReference type="Proteomes" id="UP000656244"/>
    </source>
</evidence>
<reference evidence="2" key="1">
    <citation type="submission" date="2020-08" db="EMBL/GenBank/DDBJ databases">
        <title>Hyunsoonleella sp. strain SJ7 genome sequencing and assembly.</title>
        <authorList>
            <person name="Kim I."/>
        </authorList>
    </citation>
    <scope>NUCLEOTIDE SEQUENCE</scope>
    <source>
        <strain evidence="2">SJ7</strain>
    </source>
</reference>
<keyword evidence="1" id="KW-0732">Signal</keyword>
<dbReference type="RefSeq" id="WP_186559299.1">
    <property type="nucleotide sequence ID" value="NZ_JACNMF010000001.1"/>
</dbReference>
<dbReference type="Proteomes" id="UP000656244">
    <property type="component" value="Unassembled WGS sequence"/>
</dbReference>
<feature type="chain" id="PRO_5037151121" evidence="1">
    <location>
        <begin position="22"/>
        <end position="153"/>
    </location>
</feature>
<dbReference type="AlphaFoldDB" id="A0A923KG60"/>
<organism evidence="2 3">
    <name type="scientific">Hyunsoonleella aquatilis</name>
    <dbReference type="NCBI Taxonomy" id="2762758"/>
    <lineage>
        <taxon>Bacteria</taxon>
        <taxon>Pseudomonadati</taxon>
        <taxon>Bacteroidota</taxon>
        <taxon>Flavobacteriia</taxon>
        <taxon>Flavobacteriales</taxon>
        <taxon>Flavobacteriaceae</taxon>
    </lineage>
</organism>
<keyword evidence="3" id="KW-1185">Reference proteome</keyword>